<dbReference type="PANTHER" id="PTHR46033:SF8">
    <property type="entry name" value="PROTEIN MAINTENANCE OF MERISTEMS-LIKE"/>
    <property type="match status" value="1"/>
</dbReference>
<evidence type="ECO:0000259" key="2">
    <source>
        <dbReference type="Pfam" id="PF10536"/>
    </source>
</evidence>
<evidence type="ECO:0000313" key="4">
    <source>
        <dbReference type="Proteomes" id="UP000593564"/>
    </source>
</evidence>
<dbReference type="AlphaFoldDB" id="A0A7J7FYA5"/>
<evidence type="ECO:0000256" key="1">
    <source>
        <dbReference type="SAM" id="MobiDB-lite"/>
    </source>
</evidence>
<proteinExistence type="predicted"/>
<comment type="caution">
    <text evidence="3">The sequence shown here is derived from an EMBL/GenBank/DDBJ whole genome shotgun (WGS) entry which is preliminary data.</text>
</comment>
<name>A0A7J7FYA5_CAMSI</name>
<feature type="compositionally biased region" description="Low complexity" evidence="1">
    <location>
        <begin position="547"/>
        <end position="557"/>
    </location>
</feature>
<feature type="compositionally biased region" description="Acidic residues" evidence="1">
    <location>
        <begin position="585"/>
        <end position="608"/>
    </location>
</feature>
<gene>
    <name evidence="3" type="ORF">HYC85_029470</name>
</gene>
<feature type="domain" description="Aminotransferase-like plant mobile" evidence="2">
    <location>
        <begin position="193"/>
        <end position="395"/>
    </location>
</feature>
<feature type="region of interest" description="Disordered" evidence="1">
    <location>
        <begin position="547"/>
        <end position="635"/>
    </location>
</feature>
<organism evidence="3 4">
    <name type="scientific">Camellia sinensis</name>
    <name type="common">Tea plant</name>
    <name type="synonym">Thea sinensis</name>
    <dbReference type="NCBI Taxonomy" id="4442"/>
    <lineage>
        <taxon>Eukaryota</taxon>
        <taxon>Viridiplantae</taxon>
        <taxon>Streptophyta</taxon>
        <taxon>Embryophyta</taxon>
        <taxon>Tracheophyta</taxon>
        <taxon>Spermatophyta</taxon>
        <taxon>Magnoliopsida</taxon>
        <taxon>eudicotyledons</taxon>
        <taxon>Gunneridae</taxon>
        <taxon>Pentapetalae</taxon>
        <taxon>asterids</taxon>
        <taxon>Ericales</taxon>
        <taxon>Theaceae</taxon>
        <taxon>Camellia</taxon>
    </lineage>
</organism>
<reference evidence="4" key="1">
    <citation type="journal article" date="2020" name="Nat. Commun.">
        <title>Genome assembly of wild tea tree DASZ reveals pedigree and selection history of tea varieties.</title>
        <authorList>
            <person name="Zhang W."/>
            <person name="Zhang Y."/>
            <person name="Qiu H."/>
            <person name="Guo Y."/>
            <person name="Wan H."/>
            <person name="Zhang X."/>
            <person name="Scossa F."/>
            <person name="Alseekh S."/>
            <person name="Zhang Q."/>
            <person name="Wang P."/>
            <person name="Xu L."/>
            <person name="Schmidt M.H."/>
            <person name="Jia X."/>
            <person name="Li D."/>
            <person name="Zhu A."/>
            <person name="Guo F."/>
            <person name="Chen W."/>
            <person name="Ni D."/>
            <person name="Usadel B."/>
            <person name="Fernie A.R."/>
            <person name="Wen W."/>
        </authorList>
    </citation>
    <scope>NUCLEOTIDE SEQUENCE [LARGE SCALE GENOMIC DNA]</scope>
    <source>
        <strain evidence="4">cv. G240</strain>
    </source>
</reference>
<dbReference type="GO" id="GO:0010073">
    <property type="term" value="P:meristem maintenance"/>
    <property type="evidence" value="ECO:0007669"/>
    <property type="project" value="InterPro"/>
</dbReference>
<dbReference type="PANTHER" id="PTHR46033">
    <property type="entry name" value="PROTEIN MAIN-LIKE 2"/>
    <property type="match status" value="1"/>
</dbReference>
<dbReference type="InterPro" id="IPR019557">
    <property type="entry name" value="AminoTfrase-like_pln_mobile"/>
</dbReference>
<accession>A0A7J7FYA5</accession>
<dbReference type="Pfam" id="PF10536">
    <property type="entry name" value="PMD"/>
    <property type="match status" value="1"/>
</dbReference>
<dbReference type="InterPro" id="IPR044824">
    <property type="entry name" value="MAIN-like"/>
</dbReference>
<evidence type="ECO:0000313" key="3">
    <source>
        <dbReference type="EMBL" id="KAF5933299.1"/>
    </source>
</evidence>
<sequence length="635" mass="70111">MADDIPRSGTPPDHEMDTGVELLPLSERPFDPATYRPAIHVLPPDGLRQFRSFERHVAPKLLLREPTSHLSFGTSEEGSHTIRGYGNTGAREWYGELPDGFRRIVDRAGFGAFCRGLSRLSTCRPLLAALAERWGDPIPFDIDMDEWTAAQVHLLGEAPPLARPGFVRYSCFEVQFRVQPVLEEEAEMTPEDVERYARGFLMFLFGTTIFADRANTVPLCLLSALVDVRDILHYDWGGATLSTLYGYMSSASRGSSQLLGGYWRAWELWVYAYFPRLAPVPVAETPLAVPFSSRFDGRCTRRPRETFGFFRRYFDTITSTEICFTYSSFKLRFFTNTWRPWAPLPAAMRDRFTGTEETSRFRILLEGPVCRAWYLGERFLRQTLGLPEQIVPVHPPAEMRETEGLTTEQMDDYTIGWEEAGFRGTGDYREPVASAAGAGAGVGVGAARRARVRGRGGAQGGRGVGWPALPAVLTFQGQGGSTYQIPFAPPPAGHEFIDVPDLPPASSGYTRQSLVMNASMMGMLQRTFDLLALYSIPPPFQIPMAGGAPAGPSVPAWGRDEEGRIFPRTRGGRTHVGSSSRAPVPDDDDDEESEAEAEAELESSEEETGGGSSSGSDDDADDAPGPSSRKRTRMD</sequence>
<keyword evidence="4" id="KW-1185">Reference proteome</keyword>
<dbReference type="Proteomes" id="UP000593564">
    <property type="component" value="Unassembled WGS sequence"/>
</dbReference>
<protein>
    <recommendedName>
        <fullName evidence="2">Aminotransferase-like plant mobile domain-containing protein</fullName>
    </recommendedName>
</protein>
<dbReference type="EMBL" id="JACBKZ010000014">
    <property type="protein sequence ID" value="KAF5933299.1"/>
    <property type="molecule type" value="Genomic_DNA"/>
</dbReference>
<reference evidence="3 4" key="2">
    <citation type="submission" date="2020-07" db="EMBL/GenBank/DDBJ databases">
        <title>Genome assembly of wild tea tree DASZ reveals pedigree and selection history of tea varieties.</title>
        <authorList>
            <person name="Zhang W."/>
        </authorList>
    </citation>
    <scope>NUCLEOTIDE SEQUENCE [LARGE SCALE GENOMIC DNA]</scope>
    <source>
        <strain evidence="4">cv. G240</strain>
        <tissue evidence="3">Leaf</tissue>
    </source>
</reference>